<dbReference type="InterPro" id="IPR001179">
    <property type="entry name" value="PPIase_FKBP_dom"/>
</dbReference>
<keyword evidence="4 5" id="KW-0413">Isomerase</keyword>
<feature type="compositionally biased region" description="Basic and acidic residues" evidence="6">
    <location>
        <begin position="55"/>
        <end position="68"/>
    </location>
</feature>
<dbReference type="InterPro" id="IPR046357">
    <property type="entry name" value="PPIase_dom_sf"/>
</dbReference>
<comment type="catalytic activity">
    <reaction evidence="1 5">
        <text>[protein]-peptidylproline (omega=180) = [protein]-peptidylproline (omega=0)</text>
        <dbReference type="Rhea" id="RHEA:16237"/>
        <dbReference type="Rhea" id="RHEA-COMP:10747"/>
        <dbReference type="Rhea" id="RHEA-COMP:10748"/>
        <dbReference type="ChEBI" id="CHEBI:83833"/>
        <dbReference type="ChEBI" id="CHEBI:83834"/>
        <dbReference type="EC" id="5.2.1.8"/>
    </reaction>
</comment>
<dbReference type="AlphaFoldDB" id="A0A7S1BIM6"/>
<dbReference type="Gene3D" id="3.10.50.40">
    <property type="match status" value="1"/>
</dbReference>
<sequence>MKERNKSKPTQKKRKNSIDEDNTSHPSRKKVTLNNNDAVATEVKKTVHVNPETTNDQHERPKSKKELRAEKKALKKIATLKEQPLELKLSKEQKKLLRKESRKKALKEQRLLIMKKAKQDNKILKQKRLHREQNAKGGAKVKQLKKIKSKQDHLDKDLEDKKEKKSLQELDVAKNVCDILFNGSRDETTGTTTLRMGVKYKDVVEGKGPTVEDQTLVNVSYKLTGGKFGAVIDSSKKFSFRVGKGEVIKGWDIGVIGMRVGGRRRLTVPPKAGYGSQDIGAGPGAVLFFDITLLSMR</sequence>
<evidence type="ECO:0000256" key="1">
    <source>
        <dbReference type="ARBA" id="ARBA00000971"/>
    </source>
</evidence>
<feature type="region of interest" description="Disordered" evidence="6">
    <location>
        <begin position="1"/>
        <end position="68"/>
    </location>
</feature>
<dbReference type="GO" id="GO:0003755">
    <property type="term" value="F:peptidyl-prolyl cis-trans isomerase activity"/>
    <property type="evidence" value="ECO:0007669"/>
    <property type="project" value="UniProtKB-KW"/>
</dbReference>
<feature type="compositionally biased region" description="Basic and acidic residues" evidence="6">
    <location>
        <begin position="149"/>
        <end position="160"/>
    </location>
</feature>
<evidence type="ECO:0000256" key="3">
    <source>
        <dbReference type="ARBA" id="ARBA00023110"/>
    </source>
</evidence>
<reference evidence="8" key="1">
    <citation type="submission" date="2021-01" db="EMBL/GenBank/DDBJ databases">
        <authorList>
            <person name="Corre E."/>
            <person name="Pelletier E."/>
            <person name="Niang G."/>
            <person name="Scheremetjew M."/>
            <person name="Finn R."/>
            <person name="Kale V."/>
            <person name="Holt S."/>
            <person name="Cochrane G."/>
            <person name="Meng A."/>
            <person name="Brown T."/>
            <person name="Cohen L."/>
        </authorList>
    </citation>
    <scope>NUCLEOTIDE SEQUENCE</scope>
    <source>
        <strain evidence="8">308</strain>
    </source>
</reference>
<dbReference type="PROSITE" id="PS50059">
    <property type="entry name" value="FKBP_PPIASE"/>
    <property type="match status" value="1"/>
</dbReference>
<dbReference type="PANTHER" id="PTHR43811:SF19">
    <property type="entry name" value="39 KDA FK506-BINDING NUCLEAR PROTEIN"/>
    <property type="match status" value="1"/>
</dbReference>
<organism evidence="8">
    <name type="scientific">Corethron hystrix</name>
    <dbReference type="NCBI Taxonomy" id="216773"/>
    <lineage>
        <taxon>Eukaryota</taxon>
        <taxon>Sar</taxon>
        <taxon>Stramenopiles</taxon>
        <taxon>Ochrophyta</taxon>
        <taxon>Bacillariophyta</taxon>
        <taxon>Coscinodiscophyceae</taxon>
        <taxon>Corethrophycidae</taxon>
        <taxon>Corethrales</taxon>
        <taxon>Corethraceae</taxon>
        <taxon>Corethron</taxon>
    </lineage>
</organism>
<proteinExistence type="predicted"/>
<evidence type="ECO:0000313" key="8">
    <source>
        <dbReference type="EMBL" id="CAD8886458.1"/>
    </source>
</evidence>
<dbReference type="Pfam" id="PF00254">
    <property type="entry name" value="FKBP_C"/>
    <property type="match status" value="1"/>
</dbReference>
<gene>
    <name evidence="8" type="ORF">CHYS00102_LOCUS13656</name>
</gene>
<evidence type="ECO:0000259" key="7">
    <source>
        <dbReference type="PROSITE" id="PS50059"/>
    </source>
</evidence>
<dbReference type="PANTHER" id="PTHR43811">
    <property type="entry name" value="FKBP-TYPE PEPTIDYL-PROLYL CIS-TRANS ISOMERASE FKPA"/>
    <property type="match status" value="1"/>
</dbReference>
<evidence type="ECO:0000256" key="4">
    <source>
        <dbReference type="ARBA" id="ARBA00023235"/>
    </source>
</evidence>
<feature type="domain" description="PPIase FKBP-type" evidence="7">
    <location>
        <begin position="214"/>
        <end position="297"/>
    </location>
</feature>
<dbReference type="EMBL" id="HBFR01018760">
    <property type="protein sequence ID" value="CAD8886458.1"/>
    <property type="molecule type" value="Transcribed_RNA"/>
</dbReference>
<dbReference type="EC" id="5.2.1.8" evidence="2 5"/>
<dbReference type="SUPFAM" id="SSF54534">
    <property type="entry name" value="FKBP-like"/>
    <property type="match status" value="1"/>
</dbReference>
<evidence type="ECO:0000256" key="2">
    <source>
        <dbReference type="ARBA" id="ARBA00013194"/>
    </source>
</evidence>
<protein>
    <recommendedName>
        <fullName evidence="2 5">peptidylprolyl isomerase</fullName>
        <ecNumber evidence="2 5">5.2.1.8</ecNumber>
    </recommendedName>
</protein>
<keyword evidence="3 5" id="KW-0697">Rotamase</keyword>
<evidence type="ECO:0000256" key="5">
    <source>
        <dbReference type="PROSITE-ProRule" id="PRU00277"/>
    </source>
</evidence>
<accession>A0A7S1BIM6</accession>
<evidence type="ECO:0000256" key="6">
    <source>
        <dbReference type="SAM" id="MobiDB-lite"/>
    </source>
</evidence>
<name>A0A7S1BIM6_9STRA</name>
<feature type="region of interest" description="Disordered" evidence="6">
    <location>
        <begin position="129"/>
        <end position="160"/>
    </location>
</feature>